<evidence type="ECO:0000256" key="4">
    <source>
        <dbReference type="PROSITE-ProRule" id="PRU00047"/>
    </source>
</evidence>
<evidence type="ECO:0000259" key="8">
    <source>
        <dbReference type="PROSITE" id="PS50994"/>
    </source>
</evidence>
<accession>A0A6L2JYC8</accession>
<organism evidence="9">
    <name type="scientific">Tanacetum cinerariifolium</name>
    <name type="common">Dalmatian daisy</name>
    <name type="synonym">Chrysanthemum cinerariifolium</name>
    <dbReference type="NCBI Taxonomy" id="118510"/>
    <lineage>
        <taxon>Eukaryota</taxon>
        <taxon>Viridiplantae</taxon>
        <taxon>Streptophyta</taxon>
        <taxon>Embryophyta</taxon>
        <taxon>Tracheophyta</taxon>
        <taxon>Spermatophyta</taxon>
        <taxon>Magnoliopsida</taxon>
        <taxon>eudicotyledons</taxon>
        <taxon>Gunneridae</taxon>
        <taxon>Pentapetalae</taxon>
        <taxon>asterids</taxon>
        <taxon>campanulids</taxon>
        <taxon>Asterales</taxon>
        <taxon>Asteraceae</taxon>
        <taxon>Asteroideae</taxon>
        <taxon>Anthemideae</taxon>
        <taxon>Anthemidinae</taxon>
        <taxon>Tanacetum</taxon>
    </lineage>
</organism>
<dbReference type="Gene3D" id="3.30.420.10">
    <property type="entry name" value="Ribonuclease H-like superfamily/Ribonuclease H"/>
    <property type="match status" value="1"/>
</dbReference>
<sequence>MFDEYLEPPRVEKPISPATRVLVLVTLAGPSSFTTIDQDLPSPSHLPSLSEVQPPIFNQGVAAGSTTIEDNPFAPADPGLFVNVFALEPSSEASSFGDVSLAEATHVTQPHTHSKNRARITRLTMSLAIPLDQYLPENNLQPMPCEEGIDFKESFAPVVRIEAIRIFIANAASKNMTIYQTDVKTSFLNGDLKEEVYVSQPEGFVDPDHLTHVYRLKKALYGLRQDPRAWYNTLSRFLLDNEFFKGAVDPTLFTRKSGKHILLVQIYLLDYGFAFNKIPLYCDNRSAIDLCCNNVQHSRSKKKKVTPLLIPSIRFTKLIINHLKTKHNIHLRTGSPLHYSHKDHVLGILKSVGKDGREVFERGKAEEEEVPESPKATKVTKPTGDKAPKPTSSQPPKPTPAPTKSYKDVQGKRHKLVKETPDAPSPAKQSKPSKGSARSVVIKETNPGKFQPLLEVQGKGKEKVIDEQAARDLLTLQTPKRKSPADQFIFQRHTSMTTGPSGDDKSPSMDAKLAHAHSEIKSNKLDISVAKGTQMEVTHIETLVTTSGVQDEGQGGTNLDVQDNIKLPVKEHVILKEHASSTGTLSSLPYFDKDFKFSDQFLNDKLFDVKKEKTHAEAEVESMVTVTIQQDTSSIPLMKFMVVELPRPRLDDPNVHSPLSSTTLAATPTVTTTPIATTTPTTTTTTTTITTTTFSTTTTTSTTIKHHRSKVNIVVNEIVINAVDWAMQAPLRARFSDPSAVDMKEILQQRMKKRKKRNSPRTPSRCPPLQPPPLPPPVGMSGDPITGDDHLPKADIRKDWWKPLIEEERPTTPELTWNIPSSDMLDVENNWATALASTYVPPAKNSLLVKTGDLTTFINWIDISRPLPLGGPPGHVTIQTQFFFNKDLDYLRYGNKRSRPALSISKMKAKFYIDRHAAESRRKVVRTHMCILSVVRIQAYSHYGYDYLKEIILCRDDYQEYTIAKKDFKNLYPSDFEDLNLLILQGRLDHLPRWDAKGYEYKHDYTIINLLRVVIFPISNNEWKIMRFNEIYKFSDGMLTKVMEALDYRVKEYKVNRFNPGMNMRFWTDKDVTRSKEFIHAIERRLKTRSIFRNLKCFVGGQSLLKWPSIKVKELHGQIIQAFKIKKGVKGPTNGIRAIWRTLLKKTFFTHKIHFSASMESLSPQVVFAAKLPILNPNEFDLWKMRIEQYLLMTDYSLWEVILNGDSLALTRVVDDVLQPVAPTTTEQRLAKKNELKACDTLLMALPDKHQLKFNSHKRKGYKSLSVSLKFLESLSQEDINLKFLRSLPYEWRTHTLIWRNKTDLEEQSLDDFTNEPVSAAASVSAVCAKMHVSFLLNVDSLSNVVIYSFFVSQSSSPQLDNDDLKQIDADDLEEMDLKWQMGMLTVRARRFLQRIGRNLRANRPTSMGFDMSKVECYNCHKKRHFARECRSPKDSRRNGAAEPQRRTVLVETSTSNALVSQCDGSDESLPSSPIYDKYQSGNGYHAVHLPYTGTFMPPKPNLVFNNAPNAIENDHLAFNVKLSLTKPDQDLSHTNRSLAPIIEDWVSDSEDESETKAPQNVPSFVQSTKQVKSPRPSVQHVKTSIPPKTTSPKPTSNVLTQSKPIPINVVPINAVRPVSTDVPKLKVTRPRHVKPIVTKTNSPTRRHINHSLSPKASILLPKLLLFRLQWLMLLRGNPQHALKDKGVIDNECSRHMTGNMSYLSDFKELNSGYVAFGGNPKGGKNSRKGKIRTGKLDFDDLYYVKELKFNLFSVSQICDKKNRVIFTEIECLVLSPEFKLPNESQVLLKVHRENNMYNVHLGVFLATKDETSPILKTFITGLENQLSLKVKVIKSDNGTEFKNHDLNKFCEIKGIKWEFSVPRTLQQNGIAERKNKTLIEVARTMLTNSLLPIPFWAENTKYWFYETFGCLVTILNTLDSLGKFNGKVDEGFLVGYSVSSKAFRVFNSRARIVQETLHVHFLENTPNITGNQSNPSAGVQEQFDAKKAGEEIEQQYVLFSVWFSGSINPQNTDGNAAFDEKEPKFNEKKPESEVNVSPSKFEDFFNNSINEVNVAGTLVPTVGHISPNNTNTFSAVGPSNVVASPTHRKSSCIDASQLPDDPDMPELEDITYSDDKDDVGAKADFNNLETSITVSPIPTTRVHKDYHVIQIIGDLYSSTQTRSMKRVAKDQGGLSQMFNDDFHTCMFACFLLQEEPKRVHQALKDPSWIEAMQEELLQFKMQKVVLSSIESLKRMLHVTNILSTSYLTTPQTVNDVTRLQALVDKKKVVVTEATIRDALRLNDAEGVECLPNEEIFAELARMGYEKPSNKLTFYKAFFSSQWKFLIHTILQCMSAKRTSWNEFSLSMSSVVICLSSGRKFNFSKYIFDSLVRNVDSLTKFYMYPRFLQLMIRKQVGNLSIHTTKYTSPSLTQKVFANIRRVGKGFSRVETPLFKGMLVAEEVGEGVADEVHDEGVPVVGVTTEGVVSAADDVVPTADEEPCIPSLTPPTPPPQPSHDIHSTSQEAKDVADDAKDGQDADVQVNANIQGRTAESQAEIYKIDLDHANKVLSMQEEESEPAELQEVVDIVSLEKSNKNVIDPASIYNFIIMSNTNNNMQTQMSNTLHNAIMEADSKDRPLMLAPGNYVQWKSKIKRYIDTKPNYELIHHCLTNPPYKLGWIDKEVPIFEGSLITRTEKFQETYKNVSQDIRDQLNAEAEAVQIILTGIDNDIYSTVDAFPNACEISQQAATRNRGKAIVKSPQPIYDQEPSMIAEDDETLKDKEIDKLMALISLSFKKIYKPTNNNLRTSSNTSRANQDNSLRINRNADKGMSETKKGKGCSLSQGKMLLCKQEEARIQLNAEQADWRDDTDDDELENQELEAYYMYMAQLQEVSPDTADSGPIFDAEPLQKVSNDDHYNVFAIKSEHHEQSISGPDTYPIRKDTHNVTIDSLDMNYDREEIDHNDNDNDLAKERELLASLIEKLKCEIDESKNRNKFLETSKKVLIEKLKGEIEDFKNKNKSLESSNNRFKEANNKVSKTNNLLYTDYKKSKAELARRNSIEYASQMEIECAKKEAQIKLYKTHKDKELDKVIALENKLKVLDNIVYKTGQSVQMMNMLNNKCRTSFAKPEILKKAQRANPHLYDIGVISITSVSRPQLKSNPMGDRVMLNNSQGKKQDVEDHHRSVKFSKNKTSVTACNDSLNAKTLNLVEIVLFIVDSGCSKHMTGNLKLLINFVEKFLGTVKFRNDQIAPILEYGDLVQGAVMIKRVYYVEGLNHNFFSVGQFCDADLEVAFRKYTWTHFLRSKDETPEVLIDFLRLVQRGLQAQVRVV</sequence>
<feature type="compositionally biased region" description="Polar residues" evidence="6">
    <location>
        <begin position="1557"/>
        <end position="1572"/>
    </location>
</feature>
<dbReference type="GO" id="GO:0015074">
    <property type="term" value="P:DNA integration"/>
    <property type="evidence" value="ECO:0007669"/>
    <property type="project" value="InterPro"/>
</dbReference>
<feature type="region of interest" description="Disordered" evidence="6">
    <location>
        <begin position="749"/>
        <end position="789"/>
    </location>
</feature>
<evidence type="ECO:0000256" key="1">
    <source>
        <dbReference type="ARBA" id="ARBA00022670"/>
    </source>
</evidence>
<feature type="domain" description="CCHC-type" evidence="7">
    <location>
        <begin position="1417"/>
        <end position="1432"/>
    </location>
</feature>
<feature type="domain" description="Integrase catalytic" evidence="8">
    <location>
        <begin position="1832"/>
        <end position="1938"/>
    </location>
</feature>
<feature type="coiled-coil region" evidence="5">
    <location>
        <begin position="2954"/>
        <end position="3023"/>
    </location>
</feature>
<feature type="compositionally biased region" description="Pro residues" evidence="6">
    <location>
        <begin position="2486"/>
        <end position="2495"/>
    </location>
</feature>
<dbReference type="InterPro" id="IPR039537">
    <property type="entry name" value="Retrotran_Ty1/copia-like"/>
</dbReference>
<feature type="region of interest" description="Disordered" evidence="6">
    <location>
        <begin position="2013"/>
        <end position="2037"/>
    </location>
</feature>
<feature type="region of interest" description="Disordered" evidence="6">
    <location>
        <begin position="2477"/>
        <end position="2516"/>
    </location>
</feature>
<keyword evidence="5" id="KW-0175">Coiled coil</keyword>
<dbReference type="GO" id="GO:0008270">
    <property type="term" value="F:zinc ion binding"/>
    <property type="evidence" value="ECO:0007669"/>
    <property type="project" value="UniProtKB-KW"/>
</dbReference>
<keyword evidence="1" id="KW-0645">Protease</keyword>
<feature type="compositionally biased region" description="Pro residues" evidence="6">
    <location>
        <begin position="765"/>
        <end position="778"/>
    </location>
</feature>
<feature type="compositionally biased region" description="Basic and acidic residues" evidence="6">
    <location>
        <begin position="2497"/>
        <end position="2516"/>
    </location>
</feature>
<dbReference type="InterPro" id="IPR012337">
    <property type="entry name" value="RNaseH-like_sf"/>
</dbReference>
<dbReference type="PROSITE" id="PS50994">
    <property type="entry name" value="INTEGRASE"/>
    <property type="match status" value="1"/>
</dbReference>
<feature type="compositionally biased region" description="Basic residues" evidence="6">
    <location>
        <begin position="750"/>
        <end position="759"/>
    </location>
</feature>
<evidence type="ECO:0000313" key="9">
    <source>
        <dbReference type="EMBL" id="GEU42043.1"/>
    </source>
</evidence>
<dbReference type="InterPro" id="IPR001878">
    <property type="entry name" value="Znf_CCHC"/>
</dbReference>
<evidence type="ECO:0000256" key="5">
    <source>
        <dbReference type="SAM" id="Coils"/>
    </source>
</evidence>
<dbReference type="InterPro" id="IPR057670">
    <property type="entry name" value="SH3_retrovirus"/>
</dbReference>
<evidence type="ECO:0000259" key="7">
    <source>
        <dbReference type="PROSITE" id="PS50158"/>
    </source>
</evidence>
<keyword evidence="2" id="KW-0479">Metal-binding</keyword>
<gene>
    <name evidence="9" type="ORF">Tci_014021</name>
</gene>
<dbReference type="EMBL" id="BKCJ010001517">
    <property type="protein sequence ID" value="GEU42043.1"/>
    <property type="molecule type" value="Genomic_DNA"/>
</dbReference>
<dbReference type="InterPro" id="IPR036875">
    <property type="entry name" value="Znf_CCHC_sf"/>
</dbReference>
<dbReference type="GO" id="GO:0003676">
    <property type="term" value="F:nucleic acid binding"/>
    <property type="evidence" value="ECO:0007669"/>
    <property type="project" value="InterPro"/>
</dbReference>
<proteinExistence type="predicted"/>
<evidence type="ECO:0000256" key="3">
    <source>
        <dbReference type="ARBA" id="ARBA00022801"/>
    </source>
</evidence>
<feature type="region of interest" description="Disordered" evidence="6">
    <location>
        <begin position="363"/>
        <end position="440"/>
    </location>
</feature>
<evidence type="ECO:0000256" key="2">
    <source>
        <dbReference type="ARBA" id="ARBA00022723"/>
    </source>
</evidence>
<feature type="compositionally biased region" description="Basic and acidic residues" evidence="6">
    <location>
        <begin position="2019"/>
        <end position="2033"/>
    </location>
</feature>
<dbReference type="Pfam" id="PF07727">
    <property type="entry name" value="RVT_2"/>
    <property type="match status" value="1"/>
</dbReference>
<protein>
    <submittedName>
        <fullName evidence="9">Putative ribonuclease H-like domain-containing protein</fullName>
    </submittedName>
</protein>
<dbReference type="GO" id="GO:0006508">
    <property type="term" value="P:proteolysis"/>
    <property type="evidence" value="ECO:0007669"/>
    <property type="project" value="UniProtKB-KW"/>
</dbReference>
<feature type="compositionally biased region" description="Low complexity" evidence="6">
    <location>
        <begin position="1583"/>
        <end position="1597"/>
    </location>
</feature>
<dbReference type="Pfam" id="PF22936">
    <property type="entry name" value="Pol_BBD"/>
    <property type="match status" value="2"/>
</dbReference>
<keyword evidence="3" id="KW-0378">Hydrolase</keyword>
<dbReference type="SUPFAM" id="SSF57756">
    <property type="entry name" value="Retrovirus zinc finger-like domains"/>
    <property type="match status" value="1"/>
</dbReference>
<dbReference type="InterPro" id="IPR054722">
    <property type="entry name" value="PolX-like_BBD"/>
</dbReference>
<name>A0A6L2JYC8_TANCI</name>
<feature type="compositionally biased region" description="Basic and acidic residues" evidence="6">
    <location>
        <begin position="405"/>
        <end position="421"/>
    </location>
</feature>
<feature type="region of interest" description="Disordered" evidence="6">
    <location>
        <begin position="1548"/>
        <end position="1601"/>
    </location>
</feature>
<keyword evidence="4" id="KW-0862">Zinc</keyword>
<dbReference type="PANTHER" id="PTHR42648:SF32">
    <property type="entry name" value="RIBONUCLEASE H-LIKE DOMAIN, GAG-PRE-INTEGRASE DOMAIN PROTEIN-RELATED"/>
    <property type="match status" value="1"/>
</dbReference>
<dbReference type="InterPro" id="IPR001584">
    <property type="entry name" value="Integrase_cat-core"/>
</dbReference>
<evidence type="ECO:0000256" key="6">
    <source>
        <dbReference type="SAM" id="MobiDB-lite"/>
    </source>
</evidence>
<dbReference type="SMART" id="SM00343">
    <property type="entry name" value="ZnF_C2HC"/>
    <property type="match status" value="1"/>
</dbReference>
<dbReference type="InterPro" id="IPR013103">
    <property type="entry name" value="RVT_2"/>
</dbReference>
<dbReference type="InterPro" id="IPR036397">
    <property type="entry name" value="RNaseH_sf"/>
</dbReference>
<dbReference type="PANTHER" id="PTHR42648">
    <property type="entry name" value="TRANSPOSASE, PUTATIVE-RELATED"/>
    <property type="match status" value="1"/>
</dbReference>
<dbReference type="SUPFAM" id="SSF53098">
    <property type="entry name" value="Ribonuclease H-like"/>
    <property type="match status" value="1"/>
</dbReference>
<reference evidence="9" key="1">
    <citation type="journal article" date="2019" name="Sci. Rep.">
        <title>Draft genome of Tanacetum cinerariifolium, the natural source of mosquito coil.</title>
        <authorList>
            <person name="Yamashiro T."/>
            <person name="Shiraishi A."/>
            <person name="Satake H."/>
            <person name="Nakayama K."/>
        </authorList>
    </citation>
    <scope>NUCLEOTIDE SEQUENCE</scope>
</reference>
<comment type="caution">
    <text evidence="9">The sequence shown here is derived from an EMBL/GenBank/DDBJ whole genome shotgun (WGS) entry which is preliminary data.</text>
</comment>
<keyword evidence="4" id="KW-0863">Zinc-finger</keyword>
<dbReference type="Pfam" id="PF25597">
    <property type="entry name" value="SH3_retrovirus"/>
    <property type="match status" value="1"/>
</dbReference>
<dbReference type="PROSITE" id="PS50158">
    <property type="entry name" value="ZF_CCHC"/>
    <property type="match status" value="1"/>
</dbReference>
<dbReference type="GO" id="GO:0008233">
    <property type="term" value="F:peptidase activity"/>
    <property type="evidence" value="ECO:0007669"/>
    <property type="project" value="UniProtKB-KW"/>
</dbReference>